<sequence length="238" mass="26683">MFPRFLDITGIVEQDFRLMFGDATSSKFLEKWPTVYKQKVLKQTRGLTQTSELQDLIQNVESSSEVEEGWDGDMSSILILVHLLPPPPHGRKRPGKLSARPACNHLVRFLKTGTSIQDHLDSIKESRQPYLLACGNTKSVIHNYFIVIDKHAIPCKSPDSLAAFDELFKAHFVFGTSYDEDLINVYNFLQTTIYDIDVGNTKSNGSEAPQSGFSTTLRRTAPTLHNPRSAPISPIQSC</sequence>
<proteinExistence type="predicted"/>
<gene>
    <name evidence="2" type="ORF">WMY93_013013</name>
</gene>
<comment type="caution">
    <text evidence="2">The sequence shown here is derived from an EMBL/GenBank/DDBJ whole genome shotgun (WGS) entry which is preliminary data.</text>
</comment>
<dbReference type="AlphaFoldDB" id="A0AAW0P8T7"/>
<evidence type="ECO:0000313" key="2">
    <source>
        <dbReference type="EMBL" id="KAK7912802.1"/>
    </source>
</evidence>
<organism evidence="2 3">
    <name type="scientific">Mugilogobius chulae</name>
    <name type="common">yellowstripe goby</name>
    <dbReference type="NCBI Taxonomy" id="88201"/>
    <lineage>
        <taxon>Eukaryota</taxon>
        <taxon>Metazoa</taxon>
        <taxon>Chordata</taxon>
        <taxon>Craniata</taxon>
        <taxon>Vertebrata</taxon>
        <taxon>Euteleostomi</taxon>
        <taxon>Actinopterygii</taxon>
        <taxon>Neopterygii</taxon>
        <taxon>Teleostei</taxon>
        <taxon>Neoteleostei</taxon>
        <taxon>Acanthomorphata</taxon>
        <taxon>Gobiaria</taxon>
        <taxon>Gobiiformes</taxon>
        <taxon>Gobioidei</taxon>
        <taxon>Gobiidae</taxon>
        <taxon>Gobionellinae</taxon>
        <taxon>Mugilogobius</taxon>
    </lineage>
</organism>
<accession>A0AAW0P8T7</accession>
<reference evidence="3" key="1">
    <citation type="submission" date="2024-04" db="EMBL/GenBank/DDBJ databases">
        <title>Salinicola lusitanus LLJ914,a marine bacterium isolated from the Okinawa Trough.</title>
        <authorList>
            <person name="Li J."/>
        </authorList>
    </citation>
    <scope>NUCLEOTIDE SEQUENCE [LARGE SCALE GENOMIC DNA]</scope>
</reference>
<protein>
    <submittedName>
        <fullName evidence="2">Uncharacterized protein</fullName>
    </submittedName>
</protein>
<evidence type="ECO:0000313" key="3">
    <source>
        <dbReference type="Proteomes" id="UP001460270"/>
    </source>
</evidence>
<evidence type="ECO:0000256" key="1">
    <source>
        <dbReference type="SAM" id="MobiDB-lite"/>
    </source>
</evidence>
<name>A0AAW0P8T7_9GOBI</name>
<dbReference type="Proteomes" id="UP001460270">
    <property type="component" value="Unassembled WGS sequence"/>
</dbReference>
<dbReference type="PANTHER" id="PTHR31025">
    <property type="entry name" value="SI:CH211-196P9.1-RELATED"/>
    <property type="match status" value="1"/>
</dbReference>
<feature type="compositionally biased region" description="Polar residues" evidence="1">
    <location>
        <begin position="203"/>
        <end position="218"/>
    </location>
</feature>
<dbReference type="EMBL" id="JBBPFD010000009">
    <property type="protein sequence ID" value="KAK7912802.1"/>
    <property type="molecule type" value="Genomic_DNA"/>
</dbReference>
<dbReference type="PANTHER" id="PTHR31025:SF29">
    <property type="entry name" value="SI:CH211-196P9.1"/>
    <property type="match status" value="1"/>
</dbReference>
<keyword evidence="3" id="KW-1185">Reference proteome</keyword>
<feature type="region of interest" description="Disordered" evidence="1">
    <location>
        <begin position="203"/>
        <end position="238"/>
    </location>
</feature>